<dbReference type="SUPFAM" id="SSF53850">
    <property type="entry name" value="Periplasmic binding protein-like II"/>
    <property type="match status" value="1"/>
</dbReference>
<dbReference type="InterPro" id="IPR001188">
    <property type="entry name" value="Sperm_putr-bd"/>
</dbReference>
<dbReference type="EMBL" id="CP073708">
    <property type="protein sequence ID" value="QUO42997.1"/>
    <property type="molecule type" value="Genomic_DNA"/>
</dbReference>
<keyword evidence="11" id="KW-1185">Reference proteome</keyword>
<evidence type="ECO:0000313" key="10">
    <source>
        <dbReference type="Proteomes" id="UP000595847"/>
    </source>
</evidence>
<keyword evidence="2" id="KW-0813">Transport</keyword>
<evidence type="ECO:0000256" key="2">
    <source>
        <dbReference type="ARBA" id="ARBA00022448"/>
    </source>
</evidence>
<protein>
    <submittedName>
        <fullName evidence="8">Spermidine/putrescine ABC transporter substrate-binding protein</fullName>
    </submittedName>
</protein>
<dbReference type="GO" id="GO:0042597">
    <property type="term" value="C:periplasmic space"/>
    <property type="evidence" value="ECO:0007669"/>
    <property type="project" value="UniProtKB-SubCell"/>
</dbReference>
<reference evidence="9" key="2">
    <citation type="submission" date="2021-04" db="EMBL/GenBank/DDBJ databases">
        <title>Brevibacillus composti FJAT-54423, complete genome.</title>
        <authorList>
            <person name="Tang R."/>
        </authorList>
    </citation>
    <scope>NUCLEOTIDE SEQUENCE</scope>
    <source>
        <strain evidence="9">FJAT-54424</strain>
    </source>
</reference>
<evidence type="ECO:0000256" key="6">
    <source>
        <dbReference type="SAM" id="MobiDB-lite"/>
    </source>
</evidence>
<sequence length="383" mass="42040">MMMKKRTSRVWMILLLIAALFAGLAGCGGPAASSAPQASAGTNSSSDGSGTASGESGQNQPKLAKSLNLFIWSEYIPTSVLEAFEKEYGVKVNISTYSSNEEMFAKLSVHSAGYDLAVASDYMVDLMRKQQLMEKLDFANIGNIQNIGPEFLKRSADPEGAYSVPYMWGNVLIAVNTEKVRVPVASYRDLLRPEFKDSLVVLDDSRSMIGIANQMQGKSLNETDPAALEKSKELLRQLLPNIKAFDSDSPKTMLVTGEVAAGIVYGAEASLARQENPKIQAVLPEEGMELWQDNFIIPKGSPNKLTAETFINFVLRPEISAEISKHYPYANPNLAAHELIDKEVLEDPAVYPPKEELAKGEYMIDIGEAATLYDRIWSEIKLE</sequence>
<keyword evidence="4" id="KW-0574">Periplasm</keyword>
<dbReference type="PIRSF" id="PIRSF019574">
    <property type="entry name" value="Periplasmic_polyamine_BP"/>
    <property type="match status" value="1"/>
</dbReference>
<dbReference type="GO" id="GO:0015846">
    <property type="term" value="P:polyamine transport"/>
    <property type="evidence" value="ECO:0007669"/>
    <property type="project" value="InterPro"/>
</dbReference>
<dbReference type="KEGG" id="bcop:JD108_08940"/>
<dbReference type="Proteomes" id="UP000595847">
    <property type="component" value="Chromosome"/>
</dbReference>
<dbReference type="PROSITE" id="PS51257">
    <property type="entry name" value="PROKAR_LIPOPROTEIN"/>
    <property type="match status" value="1"/>
</dbReference>
<proteinExistence type="predicted"/>
<gene>
    <name evidence="8" type="ORF">JD108_08940</name>
    <name evidence="9" type="ORF">KDJ56_08620</name>
</gene>
<dbReference type="PRINTS" id="PR00909">
    <property type="entry name" value="SPERMDNBNDNG"/>
</dbReference>
<evidence type="ECO:0000313" key="11">
    <source>
        <dbReference type="Proteomes" id="UP000677234"/>
    </source>
</evidence>
<evidence type="ECO:0000256" key="4">
    <source>
        <dbReference type="ARBA" id="ARBA00022764"/>
    </source>
</evidence>
<dbReference type="AlphaFoldDB" id="A0A7T5ENT0"/>
<reference evidence="8 10" key="1">
    <citation type="submission" date="2020-12" db="EMBL/GenBank/DDBJ databases">
        <title>strain FJAT-54423T represents a novel species of the genus Brevibacillus.</title>
        <authorList>
            <person name="Tang R."/>
        </authorList>
    </citation>
    <scope>NUCLEOTIDE SEQUENCE [LARGE SCALE GENOMIC DNA]</scope>
    <source>
        <strain evidence="8 10">FJAT-54423</strain>
    </source>
</reference>
<evidence type="ECO:0000256" key="3">
    <source>
        <dbReference type="ARBA" id="ARBA00022729"/>
    </source>
</evidence>
<dbReference type="PANTHER" id="PTHR30222">
    <property type="entry name" value="SPERMIDINE/PUTRESCINE-BINDING PERIPLASMIC PROTEIN"/>
    <property type="match status" value="1"/>
</dbReference>
<name>A0A7T5ENT0_9BACL</name>
<dbReference type="Pfam" id="PF13416">
    <property type="entry name" value="SBP_bac_8"/>
    <property type="match status" value="1"/>
</dbReference>
<feature type="chain" id="PRO_5038480751" evidence="7">
    <location>
        <begin position="28"/>
        <end position="383"/>
    </location>
</feature>
<evidence type="ECO:0000256" key="7">
    <source>
        <dbReference type="SAM" id="SignalP"/>
    </source>
</evidence>
<dbReference type="EMBL" id="CP066308">
    <property type="protein sequence ID" value="QQE75971.1"/>
    <property type="molecule type" value="Genomic_DNA"/>
</dbReference>
<feature type="binding site" evidence="5">
    <location>
        <position position="74"/>
    </location>
    <ligand>
        <name>spermidine</name>
        <dbReference type="ChEBI" id="CHEBI:57834"/>
    </ligand>
</feature>
<dbReference type="GO" id="GO:0019808">
    <property type="term" value="F:polyamine binding"/>
    <property type="evidence" value="ECO:0007669"/>
    <property type="project" value="InterPro"/>
</dbReference>
<organism evidence="8 10">
    <name type="scientific">Brevibacillus composti</name>
    <dbReference type="NCBI Taxonomy" id="2796470"/>
    <lineage>
        <taxon>Bacteria</taxon>
        <taxon>Bacillati</taxon>
        <taxon>Bacillota</taxon>
        <taxon>Bacilli</taxon>
        <taxon>Bacillales</taxon>
        <taxon>Paenibacillaceae</taxon>
        <taxon>Brevibacillus</taxon>
    </lineage>
</organism>
<dbReference type="RefSeq" id="WP_198829481.1">
    <property type="nucleotide sequence ID" value="NZ_CP066308.1"/>
</dbReference>
<comment type="subcellular location">
    <subcellularLocation>
        <location evidence="1">Periplasm</location>
    </subcellularLocation>
</comment>
<feature type="region of interest" description="Disordered" evidence="6">
    <location>
        <begin position="35"/>
        <end position="60"/>
    </location>
</feature>
<feature type="compositionally biased region" description="Polar residues" evidence="6">
    <location>
        <begin position="42"/>
        <end position="60"/>
    </location>
</feature>
<feature type="signal peptide" evidence="7">
    <location>
        <begin position="1"/>
        <end position="27"/>
    </location>
</feature>
<accession>A0A7T5ENT0</accession>
<dbReference type="Gene3D" id="3.40.190.10">
    <property type="entry name" value="Periplasmic binding protein-like II"/>
    <property type="match status" value="2"/>
</dbReference>
<evidence type="ECO:0000313" key="8">
    <source>
        <dbReference type="EMBL" id="QQE75971.1"/>
    </source>
</evidence>
<dbReference type="CDD" id="cd13590">
    <property type="entry name" value="PBP2_PotD_PotF_like"/>
    <property type="match status" value="1"/>
</dbReference>
<dbReference type="Proteomes" id="UP000677234">
    <property type="component" value="Chromosome"/>
</dbReference>
<dbReference type="PANTHER" id="PTHR30222:SF17">
    <property type="entry name" value="SPERMIDINE_PUTRESCINE-BINDING PERIPLASMIC PROTEIN"/>
    <property type="match status" value="1"/>
</dbReference>
<evidence type="ECO:0000313" key="9">
    <source>
        <dbReference type="EMBL" id="QUO42997.1"/>
    </source>
</evidence>
<dbReference type="InterPro" id="IPR006059">
    <property type="entry name" value="SBP"/>
</dbReference>
<evidence type="ECO:0000256" key="1">
    <source>
        <dbReference type="ARBA" id="ARBA00004418"/>
    </source>
</evidence>
<feature type="binding site" evidence="5">
    <location>
        <position position="122"/>
    </location>
    <ligand>
        <name>spermidine</name>
        <dbReference type="ChEBI" id="CHEBI:57834"/>
    </ligand>
</feature>
<keyword evidence="3 7" id="KW-0732">Signal</keyword>
<evidence type="ECO:0000256" key="5">
    <source>
        <dbReference type="PIRSR" id="PIRSR019574-1"/>
    </source>
</evidence>